<name>A0A453JAI7_AEGTS</name>
<reference evidence="3" key="5">
    <citation type="journal article" date="2021" name="G3 (Bethesda)">
        <title>Aegilops tauschii genome assembly Aet v5.0 features greater sequence contiguity and improved annotation.</title>
        <authorList>
            <person name="Wang L."/>
            <person name="Zhu T."/>
            <person name="Rodriguez J.C."/>
            <person name="Deal K.R."/>
            <person name="Dubcovsky J."/>
            <person name="McGuire P.E."/>
            <person name="Lux T."/>
            <person name="Spannagl M."/>
            <person name="Mayer K.F.X."/>
            <person name="Baldrich P."/>
            <person name="Meyers B.C."/>
            <person name="Huo N."/>
            <person name="Gu Y.Q."/>
            <person name="Zhou H."/>
            <person name="Devos K.M."/>
            <person name="Bennetzen J.L."/>
            <person name="Unver T."/>
            <person name="Budak H."/>
            <person name="Gulick P.J."/>
            <person name="Galiba G."/>
            <person name="Kalapos B."/>
            <person name="Nelson D.R."/>
            <person name="Li P."/>
            <person name="You F.M."/>
            <person name="Luo M.C."/>
            <person name="Dvorak J."/>
        </authorList>
    </citation>
    <scope>NUCLEOTIDE SEQUENCE [LARGE SCALE GENOMIC DNA]</scope>
    <source>
        <strain evidence="3">cv. AL8/78</strain>
    </source>
</reference>
<dbReference type="Proteomes" id="UP000015105">
    <property type="component" value="Chromosome 4D"/>
</dbReference>
<evidence type="ECO:0000259" key="2">
    <source>
        <dbReference type="Pfam" id="PF03478"/>
    </source>
</evidence>
<dbReference type="EnsemblPlants" id="AET4Gv20849300.1">
    <property type="protein sequence ID" value="AET4Gv20849300.1"/>
    <property type="gene ID" value="AET4Gv20849300"/>
</dbReference>
<feature type="region of interest" description="Disordered" evidence="1">
    <location>
        <begin position="1"/>
        <end position="32"/>
    </location>
</feature>
<reference evidence="3" key="4">
    <citation type="submission" date="2019-03" db="UniProtKB">
        <authorList>
            <consortium name="EnsemblPlants"/>
        </authorList>
    </citation>
    <scope>IDENTIFICATION</scope>
</reference>
<proteinExistence type="predicted"/>
<dbReference type="Gramene" id="AET4Gv20849300.1">
    <property type="protein sequence ID" value="AET4Gv20849300.1"/>
    <property type="gene ID" value="AET4Gv20849300"/>
</dbReference>
<evidence type="ECO:0000256" key="1">
    <source>
        <dbReference type="SAM" id="MobiDB-lite"/>
    </source>
</evidence>
<dbReference type="Pfam" id="PF03478">
    <property type="entry name" value="Beta-prop_KIB1-4"/>
    <property type="match status" value="1"/>
</dbReference>
<dbReference type="AlphaFoldDB" id="A0A453JAI7"/>
<evidence type="ECO:0000313" key="3">
    <source>
        <dbReference type="EnsemblPlants" id="AET4Gv20849300.1"/>
    </source>
</evidence>
<organism evidence="3 4">
    <name type="scientific">Aegilops tauschii subsp. strangulata</name>
    <name type="common">Goatgrass</name>
    <dbReference type="NCBI Taxonomy" id="200361"/>
    <lineage>
        <taxon>Eukaryota</taxon>
        <taxon>Viridiplantae</taxon>
        <taxon>Streptophyta</taxon>
        <taxon>Embryophyta</taxon>
        <taxon>Tracheophyta</taxon>
        <taxon>Spermatophyta</taxon>
        <taxon>Magnoliopsida</taxon>
        <taxon>Liliopsida</taxon>
        <taxon>Poales</taxon>
        <taxon>Poaceae</taxon>
        <taxon>BOP clade</taxon>
        <taxon>Pooideae</taxon>
        <taxon>Triticodae</taxon>
        <taxon>Triticeae</taxon>
        <taxon>Triticinae</taxon>
        <taxon>Aegilops</taxon>
    </lineage>
</organism>
<protein>
    <recommendedName>
        <fullName evidence="2">KIB1-4 beta-propeller domain-containing protein</fullName>
    </recommendedName>
</protein>
<keyword evidence="4" id="KW-1185">Reference proteome</keyword>
<feature type="domain" description="KIB1-4 beta-propeller" evidence="2">
    <location>
        <begin position="69"/>
        <end position="157"/>
    </location>
</feature>
<evidence type="ECO:0000313" key="4">
    <source>
        <dbReference type="Proteomes" id="UP000015105"/>
    </source>
</evidence>
<reference evidence="3" key="3">
    <citation type="journal article" date="2017" name="Nature">
        <title>Genome sequence of the progenitor of the wheat D genome Aegilops tauschii.</title>
        <authorList>
            <person name="Luo M.C."/>
            <person name="Gu Y.Q."/>
            <person name="Puiu D."/>
            <person name="Wang H."/>
            <person name="Twardziok S.O."/>
            <person name="Deal K.R."/>
            <person name="Huo N."/>
            <person name="Zhu T."/>
            <person name="Wang L."/>
            <person name="Wang Y."/>
            <person name="McGuire P.E."/>
            <person name="Liu S."/>
            <person name="Long H."/>
            <person name="Ramasamy R.K."/>
            <person name="Rodriguez J.C."/>
            <person name="Van S.L."/>
            <person name="Yuan L."/>
            <person name="Wang Z."/>
            <person name="Xia Z."/>
            <person name="Xiao L."/>
            <person name="Anderson O.D."/>
            <person name="Ouyang S."/>
            <person name="Liang Y."/>
            <person name="Zimin A.V."/>
            <person name="Pertea G."/>
            <person name="Qi P."/>
            <person name="Bennetzen J.L."/>
            <person name="Dai X."/>
            <person name="Dawson M.W."/>
            <person name="Muller H.G."/>
            <person name="Kugler K."/>
            <person name="Rivarola-Duarte L."/>
            <person name="Spannagl M."/>
            <person name="Mayer K.F.X."/>
            <person name="Lu F.H."/>
            <person name="Bevan M.W."/>
            <person name="Leroy P."/>
            <person name="Li P."/>
            <person name="You F.M."/>
            <person name="Sun Q."/>
            <person name="Liu Z."/>
            <person name="Lyons E."/>
            <person name="Wicker T."/>
            <person name="Salzberg S.L."/>
            <person name="Devos K.M."/>
            <person name="Dvorak J."/>
        </authorList>
    </citation>
    <scope>NUCLEOTIDE SEQUENCE [LARGE SCALE GENOMIC DNA]</scope>
    <source>
        <strain evidence="3">cv. AL8/78</strain>
    </source>
</reference>
<accession>A0A453JAI7</accession>
<dbReference type="InterPro" id="IPR005174">
    <property type="entry name" value="KIB1-4_b-propeller"/>
</dbReference>
<dbReference type="PANTHER" id="PTHR33110:SF114">
    <property type="entry name" value="F-BOX DOMAIN-CONTAINING PROTEIN"/>
    <property type="match status" value="1"/>
</dbReference>
<dbReference type="PANTHER" id="PTHR33110">
    <property type="entry name" value="F-BOX/KELCH-REPEAT PROTEIN-RELATED"/>
    <property type="match status" value="1"/>
</dbReference>
<reference evidence="4" key="1">
    <citation type="journal article" date="2014" name="Science">
        <title>Ancient hybridizations among the ancestral genomes of bread wheat.</title>
        <authorList>
            <consortium name="International Wheat Genome Sequencing Consortium,"/>
            <person name="Marcussen T."/>
            <person name="Sandve S.R."/>
            <person name="Heier L."/>
            <person name="Spannagl M."/>
            <person name="Pfeifer M."/>
            <person name="Jakobsen K.S."/>
            <person name="Wulff B.B."/>
            <person name="Steuernagel B."/>
            <person name="Mayer K.F."/>
            <person name="Olsen O.A."/>
        </authorList>
    </citation>
    <scope>NUCLEOTIDE SEQUENCE [LARGE SCALE GENOMIC DNA]</scope>
    <source>
        <strain evidence="4">cv. AL8/78</strain>
    </source>
</reference>
<sequence length="185" mass="20335">EEEDVPDHDGNIEDEDANTLDEDTDIEEDGNEDEIALDDGALRQDDGSHLSSFSGEYAHDEETGDLILISRHLIVTSGKLLMVRRHKYYTVPICTRHVEILEADASTGAWVPLHVGAGLGGGRALFISMNFSKSVSAPSGEVEEDVIYDIDTGEVFDMKAQTSKQNIFCIPSQGITWLFPPELVL</sequence>
<reference evidence="4" key="2">
    <citation type="journal article" date="2017" name="Nat. Plants">
        <title>The Aegilops tauschii genome reveals multiple impacts of transposons.</title>
        <authorList>
            <person name="Zhao G."/>
            <person name="Zou C."/>
            <person name="Li K."/>
            <person name="Wang K."/>
            <person name="Li T."/>
            <person name="Gao L."/>
            <person name="Zhang X."/>
            <person name="Wang H."/>
            <person name="Yang Z."/>
            <person name="Liu X."/>
            <person name="Jiang W."/>
            <person name="Mao L."/>
            <person name="Kong X."/>
            <person name="Jiao Y."/>
            <person name="Jia J."/>
        </authorList>
    </citation>
    <scope>NUCLEOTIDE SEQUENCE [LARGE SCALE GENOMIC DNA]</scope>
    <source>
        <strain evidence="4">cv. AL8/78</strain>
    </source>
</reference>